<evidence type="ECO:0000313" key="4">
    <source>
        <dbReference type="EMBL" id="GBG25143.1"/>
    </source>
</evidence>
<dbReference type="InterPro" id="IPR011032">
    <property type="entry name" value="GroES-like_sf"/>
</dbReference>
<feature type="domain" description="Enoyl reductase (ER)" evidence="3">
    <location>
        <begin position="10"/>
        <end position="332"/>
    </location>
</feature>
<keyword evidence="2" id="KW-0560">Oxidoreductase</keyword>
<dbReference type="SUPFAM" id="SSF50129">
    <property type="entry name" value="GroES-like"/>
    <property type="match status" value="1"/>
</dbReference>
<dbReference type="PANTHER" id="PTHR48106:SF18">
    <property type="entry name" value="QUINONE OXIDOREDUCTASE PIG3"/>
    <property type="match status" value="1"/>
</dbReference>
<dbReference type="Proteomes" id="UP000241890">
    <property type="component" value="Unassembled WGS sequence"/>
</dbReference>
<dbReference type="GO" id="GO:0048038">
    <property type="term" value="F:quinone binding"/>
    <property type="evidence" value="ECO:0007669"/>
    <property type="project" value="TreeGrafter"/>
</dbReference>
<dbReference type="SUPFAM" id="SSF51735">
    <property type="entry name" value="NAD(P)-binding Rossmann-fold domains"/>
    <property type="match status" value="1"/>
</dbReference>
<dbReference type="SMART" id="SM00829">
    <property type="entry name" value="PKS_ER"/>
    <property type="match status" value="1"/>
</dbReference>
<dbReference type="Gene3D" id="3.40.50.720">
    <property type="entry name" value="NAD(P)-binding Rossmann-like Domain"/>
    <property type="match status" value="1"/>
</dbReference>
<dbReference type="PANTHER" id="PTHR48106">
    <property type="entry name" value="QUINONE OXIDOREDUCTASE PIG3-RELATED"/>
    <property type="match status" value="1"/>
</dbReference>
<dbReference type="Pfam" id="PF00107">
    <property type="entry name" value="ADH_zinc_N"/>
    <property type="match status" value="1"/>
</dbReference>
<evidence type="ECO:0000256" key="2">
    <source>
        <dbReference type="ARBA" id="ARBA00023002"/>
    </source>
</evidence>
<name>A0A2R5G9H3_9STRA</name>
<dbReference type="InParanoid" id="A0A2R5G9H3"/>
<dbReference type="InterPro" id="IPR020843">
    <property type="entry name" value="ER"/>
</dbReference>
<evidence type="ECO:0000313" key="5">
    <source>
        <dbReference type="Proteomes" id="UP000241890"/>
    </source>
</evidence>
<dbReference type="InterPro" id="IPR013154">
    <property type="entry name" value="ADH-like_N"/>
</dbReference>
<accession>A0A2R5G9H3</accession>
<keyword evidence="5" id="KW-1185">Reference proteome</keyword>
<protein>
    <submittedName>
        <fullName evidence="4">Alcohol dehydrogenase 1</fullName>
    </submittedName>
</protein>
<dbReference type="NCBIfam" id="TIGR02824">
    <property type="entry name" value="quinone_pig3"/>
    <property type="match status" value="1"/>
</dbReference>
<keyword evidence="1" id="KW-0521">NADP</keyword>
<organism evidence="4 5">
    <name type="scientific">Hondaea fermentalgiana</name>
    <dbReference type="NCBI Taxonomy" id="2315210"/>
    <lineage>
        <taxon>Eukaryota</taxon>
        <taxon>Sar</taxon>
        <taxon>Stramenopiles</taxon>
        <taxon>Bigyra</taxon>
        <taxon>Labyrinthulomycetes</taxon>
        <taxon>Thraustochytrida</taxon>
        <taxon>Thraustochytriidae</taxon>
        <taxon>Hondaea</taxon>
    </lineage>
</organism>
<dbReference type="EMBL" id="BEYU01000011">
    <property type="protein sequence ID" value="GBG25143.1"/>
    <property type="molecule type" value="Genomic_DNA"/>
</dbReference>
<comment type="caution">
    <text evidence="4">The sequence shown here is derived from an EMBL/GenBank/DDBJ whole genome shotgun (WGS) entry which is preliminary data.</text>
</comment>
<dbReference type="Gene3D" id="3.90.180.10">
    <property type="entry name" value="Medium-chain alcohol dehydrogenases, catalytic domain"/>
    <property type="match status" value="1"/>
</dbReference>
<dbReference type="InterPro" id="IPR036291">
    <property type="entry name" value="NAD(P)-bd_dom_sf"/>
</dbReference>
<proteinExistence type="predicted"/>
<dbReference type="InterPro" id="IPR014189">
    <property type="entry name" value="Quinone_OxRdtase_PIG3"/>
</dbReference>
<reference evidence="4 5" key="1">
    <citation type="submission" date="2017-12" db="EMBL/GenBank/DDBJ databases">
        <title>Sequencing, de novo assembly and annotation of complete genome of a new Thraustochytrid species, strain FCC1311.</title>
        <authorList>
            <person name="Sedici K."/>
            <person name="Godart F."/>
            <person name="Aiese Cigliano R."/>
            <person name="Sanseverino W."/>
            <person name="Barakat M."/>
            <person name="Ortet P."/>
            <person name="Marechal E."/>
            <person name="Cagnac O."/>
            <person name="Amato A."/>
        </authorList>
    </citation>
    <scope>NUCLEOTIDE SEQUENCE [LARGE SCALE GENOMIC DNA]</scope>
</reference>
<dbReference type="AlphaFoldDB" id="A0A2R5G9H3"/>
<dbReference type="InterPro" id="IPR013149">
    <property type="entry name" value="ADH-like_C"/>
</dbReference>
<dbReference type="Pfam" id="PF08240">
    <property type="entry name" value="ADH_N"/>
    <property type="match status" value="1"/>
</dbReference>
<dbReference type="GO" id="GO:0003960">
    <property type="term" value="F:quinone reductase (NADPH) activity"/>
    <property type="evidence" value="ECO:0007669"/>
    <property type="project" value="TreeGrafter"/>
</dbReference>
<dbReference type="GO" id="GO:0070402">
    <property type="term" value="F:NADPH binding"/>
    <property type="evidence" value="ECO:0007669"/>
    <property type="project" value="TreeGrafter"/>
</dbReference>
<sequence>MSTMRCVVAGQNGGLQEEERAIPEPKERQVLIKIHATALNRADLIQAAGKYPPPPGATDVLGLECAGTIAGTGPSCERQWTDGMRVSALLEGGGYGEFALVDERQVLLVPDDQTFVEAAAIPEVWLTAFQHLLLVAKAQPGDILLVHAGASGVGTAAIQLAKHVFGASKIFVTAGSQEKIDFCKSLGADDGFNYKTEDWAQRVLDATDGAGVSILLDPIGYPYVESNAKAMARDGRWVFYGLMGGPPSDGTMAPILQQILMKRIHLLGTTLRARAPEYKAELCNEFVKATFDKFADKTLRPVLDKKHFEGLSSFQEAHEYMKSNQSMGKIIVSLL</sequence>
<evidence type="ECO:0000259" key="3">
    <source>
        <dbReference type="SMART" id="SM00829"/>
    </source>
</evidence>
<dbReference type="CDD" id="cd05276">
    <property type="entry name" value="p53_inducible_oxidoreductase"/>
    <property type="match status" value="1"/>
</dbReference>
<evidence type="ECO:0000256" key="1">
    <source>
        <dbReference type="ARBA" id="ARBA00022857"/>
    </source>
</evidence>
<dbReference type="OrthoDB" id="3509362at2759"/>
<gene>
    <name evidence="4" type="ORF">FCC1311_013602</name>
</gene>